<dbReference type="NCBIfam" id="TIGR00531">
    <property type="entry name" value="BCCP"/>
    <property type="match status" value="1"/>
</dbReference>
<accession>A0ABW1EGE2</accession>
<evidence type="ECO:0000256" key="4">
    <source>
        <dbReference type="ARBA" id="ARBA00022516"/>
    </source>
</evidence>
<sequence length="175" mass="18210">MKSDDLDQLRELVAFLKENDVAEFDLDRGELKVRLKFASAVVQPAAPVGNAGLDLAAMARLLQAAPAVPAAASAPIAAPVAGAASTPATAPVAEENLHIVKSPMVGTFYESPSPGSAAFVSTGDRIEKGQIVCIVEAMKLMNEIEADAAGEIVKRLVTNGQPVEYGQPLFAIRTA</sequence>
<dbReference type="InterPro" id="IPR001882">
    <property type="entry name" value="Biotin_BS"/>
</dbReference>
<dbReference type="PRINTS" id="PR01071">
    <property type="entry name" value="ACOABIOTINCC"/>
</dbReference>
<proteinExistence type="predicted"/>
<comment type="function">
    <text evidence="1 9">This protein is a component of the acetyl coenzyme A carboxylase complex; first, biotin carboxylase catalyzes the carboxylation of the carrier protein and then the transcarboxylase transfers the carboxyl group to form malonyl-CoA.</text>
</comment>
<comment type="pathway">
    <text evidence="2 9">Lipid metabolism; fatty acid biosynthesis.</text>
</comment>
<dbReference type="PROSITE" id="PS00188">
    <property type="entry name" value="BIOTIN"/>
    <property type="match status" value="1"/>
</dbReference>
<dbReference type="RefSeq" id="WP_263341312.1">
    <property type="nucleotide sequence ID" value="NZ_JAGSYH010000007.1"/>
</dbReference>
<dbReference type="SUPFAM" id="SSF51230">
    <property type="entry name" value="Single hybrid motif"/>
    <property type="match status" value="1"/>
</dbReference>
<evidence type="ECO:0000256" key="8">
    <source>
        <dbReference type="ARBA" id="ARBA00023267"/>
    </source>
</evidence>
<keyword evidence="12" id="KW-1185">Reference proteome</keyword>
<evidence type="ECO:0000256" key="5">
    <source>
        <dbReference type="ARBA" id="ARBA00022832"/>
    </source>
</evidence>
<evidence type="ECO:0000256" key="6">
    <source>
        <dbReference type="ARBA" id="ARBA00023098"/>
    </source>
</evidence>
<protein>
    <recommendedName>
        <fullName evidence="3 9">Biotin carboxyl carrier protein of acetyl-CoA carboxylase</fullName>
    </recommendedName>
</protein>
<evidence type="ECO:0000256" key="2">
    <source>
        <dbReference type="ARBA" id="ARBA00005194"/>
    </source>
</evidence>
<dbReference type="GO" id="GO:0003989">
    <property type="term" value="F:acetyl-CoA carboxylase activity"/>
    <property type="evidence" value="ECO:0007669"/>
    <property type="project" value="UniProtKB-EC"/>
</dbReference>
<reference evidence="12" key="1">
    <citation type="journal article" date="2019" name="Int. J. Syst. Evol. Microbiol.">
        <title>The Global Catalogue of Microorganisms (GCM) 10K type strain sequencing project: providing services to taxonomists for standard genome sequencing and annotation.</title>
        <authorList>
            <consortium name="The Broad Institute Genomics Platform"/>
            <consortium name="The Broad Institute Genome Sequencing Center for Infectious Disease"/>
            <person name="Wu L."/>
            <person name="Ma J."/>
        </authorList>
    </citation>
    <scope>NUCLEOTIDE SEQUENCE [LARGE SCALE GENOMIC DNA]</scope>
    <source>
        <strain evidence="12">JCM 4087</strain>
    </source>
</reference>
<dbReference type="InterPro" id="IPR011053">
    <property type="entry name" value="Single_hybrid_motif"/>
</dbReference>
<dbReference type="EMBL" id="JBHSPH010000004">
    <property type="protein sequence ID" value="MFC5863389.1"/>
    <property type="molecule type" value="Genomic_DNA"/>
</dbReference>
<dbReference type="Gene3D" id="2.40.50.100">
    <property type="match status" value="1"/>
</dbReference>
<keyword evidence="7 9" id="KW-0275">Fatty acid biosynthesis</keyword>
<name>A0ABW1EGE2_9BACT</name>
<keyword evidence="8 9" id="KW-0092">Biotin</keyword>
<keyword evidence="5 9" id="KW-0276">Fatty acid metabolism</keyword>
<comment type="caution">
    <text evidence="11">The sequence shown here is derived from an EMBL/GenBank/DDBJ whole genome shotgun (WGS) entry which is preliminary data.</text>
</comment>
<evidence type="ECO:0000256" key="3">
    <source>
        <dbReference type="ARBA" id="ARBA00017562"/>
    </source>
</evidence>
<evidence type="ECO:0000256" key="7">
    <source>
        <dbReference type="ARBA" id="ARBA00023160"/>
    </source>
</evidence>
<dbReference type="CDD" id="cd06850">
    <property type="entry name" value="biotinyl_domain"/>
    <property type="match status" value="1"/>
</dbReference>
<dbReference type="PANTHER" id="PTHR45266:SF3">
    <property type="entry name" value="OXALOACETATE DECARBOXYLASE ALPHA CHAIN"/>
    <property type="match status" value="1"/>
</dbReference>
<dbReference type="PROSITE" id="PS50968">
    <property type="entry name" value="BIOTINYL_LIPOYL"/>
    <property type="match status" value="1"/>
</dbReference>
<evidence type="ECO:0000313" key="12">
    <source>
        <dbReference type="Proteomes" id="UP001596091"/>
    </source>
</evidence>
<dbReference type="Pfam" id="PF00364">
    <property type="entry name" value="Biotin_lipoyl"/>
    <property type="match status" value="1"/>
</dbReference>
<evidence type="ECO:0000259" key="10">
    <source>
        <dbReference type="PROSITE" id="PS50968"/>
    </source>
</evidence>
<evidence type="ECO:0000313" key="11">
    <source>
        <dbReference type="EMBL" id="MFC5863389.1"/>
    </source>
</evidence>
<dbReference type="InterPro" id="IPR050709">
    <property type="entry name" value="Biotin_Carboxyl_Carrier/Decarb"/>
</dbReference>
<keyword evidence="6 9" id="KW-0443">Lipid metabolism</keyword>
<dbReference type="InterPro" id="IPR001249">
    <property type="entry name" value="AcCoA_biotinCC"/>
</dbReference>
<dbReference type="PANTHER" id="PTHR45266">
    <property type="entry name" value="OXALOACETATE DECARBOXYLASE ALPHA CHAIN"/>
    <property type="match status" value="1"/>
</dbReference>
<feature type="domain" description="Lipoyl-binding" evidence="10">
    <location>
        <begin position="97"/>
        <end position="173"/>
    </location>
</feature>
<dbReference type="Proteomes" id="UP001596091">
    <property type="component" value="Unassembled WGS sequence"/>
</dbReference>
<evidence type="ECO:0000256" key="9">
    <source>
        <dbReference type="RuleBase" id="RU364072"/>
    </source>
</evidence>
<dbReference type="InterPro" id="IPR000089">
    <property type="entry name" value="Biotin_lipoyl"/>
</dbReference>
<gene>
    <name evidence="11" type="primary">accB</name>
    <name evidence="11" type="ORF">ACFPT7_13880</name>
</gene>
<organism evidence="11 12">
    <name type="scientific">Acidicapsa dinghuensis</name>
    <dbReference type="NCBI Taxonomy" id="2218256"/>
    <lineage>
        <taxon>Bacteria</taxon>
        <taxon>Pseudomonadati</taxon>
        <taxon>Acidobacteriota</taxon>
        <taxon>Terriglobia</taxon>
        <taxon>Terriglobales</taxon>
        <taxon>Acidobacteriaceae</taxon>
        <taxon>Acidicapsa</taxon>
    </lineage>
</organism>
<keyword evidence="11" id="KW-0436">Ligase</keyword>
<evidence type="ECO:0000256" key="1">
    <source>
        <dbReference type="ARBA" id="ARBA00003761"/>
    </source>
</evidence>
<keyword evidence="4 9" id="KW-0444">Lipid biosynthesis</keyword>